<keyword evidence="3" id="KW-1185">Reference proteome</keyword>
<sequence length="135" mass="15139">MLSSRVLSRTTRKSCALVCNRNGLAQYSSTPTPKPKNPTSTSAALPQNPSMPALGIFHLVRGASRPVRYTVFGALGVLATVECMFWIKVIQHKFFSPDQEASDDFSKDLGERVMRFRKSWIAAYGKYHRETIWGI</sequence>
<name>A0A6G1KLP7_9PLEO</name>
<dbReference type="AlphaFoldDB" id="A0A6G1KLP7"/>
<organism evidence="2 3">
    <name type="scientific">Pleomassaria siparia CBS 279.74</name>
    <dbReference type="NCBI Taxonomy" id="1314801"/>
    <lineage>
        <taxon>Eukaryota</taxon>
        <taxon>Fungi</taxon>
        <taxon>Dikarya</taxon>
        <taxon>Ascomycota</taxon>
        <taxon>Pezizomycotina</taxon>
        <taxon>Dothideomycetes</taxon>
        <taxon>Pleosporomycetidae</taxon>
        <taxon>Pleosporales</taxon>
        <taxon>Pleomassariaceae</taxon>
        <taxon>Pleomassaria</taxon>
    </lineage>
</organism>
<dbReference type="Proteomes" id="UP000799428">
    <property type="component" value="Unassembled WGS sequence"/>
</dbReference>
<proteinExistence type="predicted"/>
<protein>
    <submittedName>
        <fullName evidence="2">Uncharacterized protein</fullName>
    </submittedName>
</protein>
<dbReference type="EMBL" id="MU005765">
    <property type="protein sequence ID" value="KAF2713553.1"/>
    <property type="molecule type" value="Genomic_DNA"/>
</dbReference>
<gene>
    <name evidence="2" type="ORF">K504DRAFT_530517</name>
</gene>
<evidence type="ECO:0000313" key="3">
    <source>
        <dbReference type="Proteomes" id="UP000799428"/>
    </source>
</evidence>
<feature type="region of interest" description="Disordered" evidence="1">
    <location>
        <begin position="26"/>
        <end position="47"/>
    </location>
</feature>
<dbReference type="OrthoDB" id="3797897at2759"/>
<evidence type="ECO:0000313" key="2">
    <source>
        <dbReference type="EMBL" id="KAF2713553.1"/>
    </source>
</evidence>
<reference evidence="2" key="1">
    <citation type="journal article" date="2020" name="Stud. Mycol.">
        <title>101 Dothideomycetes genomes: a test case for predicting lifestyles and emergence of pathogens.</title>
        <authorList>
            <person name="Haridas S."/>
            <person name="Albert R."/>
            <person name="Binder M."/>
            <person name="Bloem J."/>
            <person name="Labutti K."/>
            <person name="Salamov A."/>
            <person name="Andreopoulos B."/>
            <person name="Baker S."/>
            <person name="Barry K."/>
            <person name="Bills G."/>
            <person name="Bluhm B."/>
            <person name="Cannon C."/>
            <person name="Castanera R."/>
            <person name="Culley D."/>
            <person name="Daum C."/>
            <person name="Ezra D."/>
            <person name="Gonzalez J."/>
            <person name="Henrissat B."/>
            <person name="Kuo A."/>
            <person name="Liang C."/>
            <person name="Lipzen A."/>
            <person name="Lutzoni F."/>
            <person name="Magnuson J."/>
            <person name="Mondo S."/>
            <person name="Nolan M."/>
            <person name="Ohm R."/>
            <person name="Pangilinan J."/>
            <person name="Park H.-J."/>
            <person name="Ramirez L."/>
            <person name="Alfaro M."/>
            <person name="Sun H."/>
            <person name="Tritt A."/>
            <person name="Yoshinaga Y."/>
            <person name="Zwiers L.-H."/>
            <person name="Turgeon B."/>
            <person name="Goodwin S."/>
            <person name="Spatafora J."/>
            <person name="Crous P."/>
            <person name="Grigoriev I."/>
        </authorList>
    </citation>
    <scope>NUCLEOTIDE SEQUENCE</scope>
    <source>
        <strain evidence="2">CBS 279.74</strain>
    </source>
</reference>
<evidence type="ECO:0000256" key="1">
    <source>
        <dbReference type="SAM" id="MobiDB-lite"/>
    </source>
</evidence>
<accession>A0A6G1KLP7</accession>